<dbReference type="EMBL" id="PFPK01000028">
    <property type="protein sequence ID" value="PIZ94839.1"/>
    <property type="molecule type" value="Genomic_DNA"/>
</dbReference>
<dbReference type="Proteomes" id="UP000228568">
    <property type="component" value="Unassembled WGS sequence"/>
</dbReference>
<keyword evidence="1" id="KW-1133">Transmembrane helix</keyword>
<comment type="caution">
    <text evidence="2">The sequence shown here is derived from an EMBL/GenBank/DDBJ whole genome shotgun (WGS) entry which is preliminary data.</text>
</comment>
<reference evidence="3" key="1">
    <citation type="submission" date="2017-09" db="EMBL/GenBank/DDBJ databases">
        <title>Depth-based differentiation of microbial function through sediment-hosted aquifers and enrichment of novel symbionts in the deep terrestrial subsurface.</title>
        <authorList>
            <person name="Probst A.J."/>
            <person name="Ladd B."/>
            <person name="Jarett J.K."/>
            <person name="Geller-Mcgrath D.E."/>
            <person name="Sieber C.M.K."/>
            <person name="Emerson J.B."/>
            <person name="Anantharaman K."/>
            <person name="Thomas B.C."/>
            <person name="Malmstrom R."/>
            <person name="Stieglmeier M."/>
            <person name="Klingl A."/>
            <person name="Woyke T."/>
            <person name="Ryan C.M."/>
            <person name="Banfield J.F."/>
        </authorList>
    </citation>
    <scope>NUCLEOTIDE SEQUENCE [LARGE SCALE GENOMIC DNA]</scope>
</reference>
<organism evidence="2 3">
    <name type="scientific">Candidatus Magasanikbacteria bacterium CG_4_10_14_0_2_um_filter_37_12</name>
    <dbReference type="NCBI Taxonomy" id="1974637"/>
    <lineage>
        <taxon>Bacteria</taxon>
        <taxon>Candidatus Magasanikiibacteriota</taxon>
    </lineage>
</organism>
<protein>
    <submittedName>
        <fullName evidence="2">Uncharacterized protein</fullName>
    </submittedName>
</protein>
<proteinExistence type="predicted"/>
<keyword evidence="1" id="KW-0472">Membrane</keyword>
<evidence type="ECO:0000313" key="3">
    <source>
        <dbReference type="Proteomes" id="UP000228568"/>
    </source>
</evidence>
<keyword evidence="1" id="KW-0812">Transmembrane</keyword>
<feature type="transmembrane region" description="Helical" evidence="1">
    <location>
        <begin position="53"/>
        <end position="74"/>
    </location>
</feature>
<dbReference type="AlphaFoldDB" id="A0A2M7V7X6"/>
<sequence>MSGTFISVVSALPSPKILISLASPSSVSGSPKKFGSSAISKSKYNPLVAEFAVFRVTVSFFSYIVKQVTLIIFYG</sequence>
<evidence type="ECO:0000313" key="2">
    <source>
        <dbReference type="EMBL" id="PIZ94839.1"/>
    </source>
</evidence>
<gene>
    <name evidence="2" type="ORF">COX81_02440</name>
</gene>
<evidence type="ECO:0000256" key="1">
    <source>
        <dbReference type="SAM" id="Phobius"/>
    </source>
</evidence>
<name>A0A2M7V7X6_9BACT</name>
<accession>A0A2M7V7X6</accession>